<evidence type="ECO:0000256" key="2">
    <source>
        <dbReference type="ARBA" id="ARBA00007353"/>
    </source>
</evidence>
<evidence type="ECO:0000256" key="9">
    <source>
        <dbReference type="ARBA" id="ARBA00049893"/>
    </source>
</evidence>
<sequence>MLDTQETNPSAAPKRPQFRVPEIFRHSHSLLALETTRNGGVGTGPYSSLNLGTNTDDNPDSVRRNTELLFNEAGIDSSRTVRSQQVHGTEILHATSPGALQGYDAFITDTENLFLLIATADCYPILLFDPLNRAVAAIHAGWKGTAGHIAPQTVESMRRAFGTRPETLLASIGTGISGEAYEVSLDVAKQFPASCILPPATKGAGPRLDLGAANRMQLEEAGVSSASIESSPFCSFRDTGSFFSHRRDNGITGRMLSIIGLNQSGGNPL</sequence>
<accession>A0A3S0LNP1</accession>
<dbReference type="GO" id="GO:0017061">
    <property type="term" value="F:S-methyl-5-thioadenosine phosphorylase activity"/>
    <property type="evidence" value="ECO:0007669"/>
    <property type="project" value="UniProtKB-EC"/>
</dbReference>
<reference evidence="12 13" key="1">
    <citation type="submission" date="2018-12" db="EMBL/GenBank/DDBJ databases">
        <authorList>
            <person name="Lunina O.N."/>
            <person name="Grouzdev D.S."/>
            <person name="Gorlenko V.M."/>
            <person name="Savvichev A.S."/>
        </authorList>
    </citation>
    <scope>NUCLEOTIDE SEQUENCE [LARGE SCALE GENOMIC DNA]</scope>
    <source>
        <strain evidence="12 13">BrKhr-17</strain>
    </source>
</reference>
<keyword evidence="3" id="KW-0808">Transferase</keyword>
<dbReference type="GO" id="GO:0005507">
    <property type="term" value="F:copper ion binding"/>
    <property type="evidence" value="ECO:0007669"/>
    <property type="project" value="TreeGrafter"/>
</dbReference>
<feature type="region of interest" description="Disordered" evidence="11">
    <location>
        <begin position="35"/>
        <end position="60"/>
    </location>
</feature>
<dbReference type="InterPro" id="IPR038371">
    <property type="entry name" value="Cu_polyphenol_OxRdtase_sf"/>
</dbReference>
<dbReference type="RefSeq" id="WP_126385255.1">
    <property type="nucleotide sequence ID" value="NZ_RXYK01000028.1"/>
</dbReference>
<dbReference type="PANTHER" id="PTHR30616:SF2">
    <property type="entry name" value="PURINE NUCLEOSIDE PHOSPHORYLASE LACC1"/>
    <property type="match status" value="1"/>
</dbReference>
<dbReference type="InterPro" id="IPR011324">
    <property type="entry name" value="Cytotoxic_necrot_fac-like_cat"/>
</dbReference>
<keyword evidence="5" id="KW-0378">Hydrolase</keyword>
<gene>
    <name evidence="12" type="primary">pgeF</name>
    <name evidence="12" type="ORF">EKD02_09505</name>
</gene>
<protein>
    <recommendedName>
        <fullName evidence="10">Purine nucleoside phosphorylase</fullName>
    </recommendedName>
</protein>
<evidence type="ECO:0000256" key="11">
    <source>
        <dbReference type="SAM" id="MobiDB-lite"/>
    </source>
</evidence>
<evidence type="ECO:0000313" key="12">
    <source>
        <dbReference type="EMBL" id="RTY34963.1"/>
    </source>
</evidence>
<dbReference type="AlphaFoldDB" id="A0A3S0LNP1"/>
<dbReference type="Proteomes" id="UP000279908">
    <property type="component" value="Unassembled WGS sequence"/>
</dbReference>
<keyword evidence="6" id="KW-0862">Zinc</keyword>
<evidence type="ECO:0000256" key="10">
    <source>
        <dbReference type="RuleBase" id="RU361274"/>
    </source>
</evidence>
<comment type="similarity">
    <text evidence="2 10">Belongs to the purine nucleoside phosphorylase YfiH/LACC1 family.</text>
</comment>
<evidence type="ECO:0000313" key="13">
    <source>
        <dbReference type="Proteomes" id="UP000279908"/>
    </source>
</evidence>
<evidence type="ECO:0000256" key="4">
    <source>
        <dbReference type="ARBA" id="ARBA00022723"/>
    </source>
</evidence>
<evidence type="ECO:0000256" key="6">
    <source>
        <dbReference type="ARBA" id="ARBA00022833"/>
    </source>
</evidence>
<comment type="catalytic activity">
    <reaction evidence="8">
        <text>adenosine + phosphate = alpha-D-ribose 1-phosphate + adenine</text>
        <dbReference type="Rhea" id="RHEA:27642"/>
        <dbReference type="ChEBI" id="CHEBI:16335"/>
        <dbReference type="ChEBI" id="CHEBI:16708"/>
        <dbReference type="ChEBI" id="CHEBI:43474"/>
        <dbReference type="ChEBI" id="CHEBI:57720"/>
        <dbReference type="EC" id="2.4.2.1"/>
    </reaction>
    <physiologicalReaction direction="left-to-right" evidence="8">
        <dbReference type="Rhea" id="RHEA:27643"/>
    </physiologicalReaction>
</comment>
<evidence type="ECO:0000256" key="5">
    <source>
        <dbReference type="ARBA" id="ARBA00022801"/>
    </source>
</evidence>
<dbReference type="EMBL" id="RXYK01000028">
    <property type="protein sequence ID" value="RTY34963.1"/>
    <property type="molecule type" value="Genomic_DNA"/>
</dbReference>
<dbReference type="SUPFAM" id="SSF64438">
    <property type="entry name" value="CNF1/YfiH-like putative cysteine hydrolases"/>
    <property type="match status" value="1"/>
</dbReference>
<dbReference type="InterPro" id="IPR003730">
    <property type="entry name" value="Cu_polyphenol_OxRdtase"/>
</dbReference>
<dbReference type="PANTHER" id="PTHR30616">
    <property type="entry name" value="UNCHARACTERIZED PROTEIN YFIH"/>
    <property type="match status" value="1"/>
</dbReference>
<dbReference type="Gene3D" id="3.60.140.10">
    <property type="entry name" value="CNF1/YfiH-like putative cysteine hydrolases"/>
    <property type="match status" value="1"/>
</dbReference>
<dbReference type="CDD" id="cd16833">
    <property type="entry name" value="YfiH"/>
    <property type="match status" value="1"/>
</dbReference>
<evidence type="ECO:0000256" key="7">
    <source>
        <dbReference type="ARBA" id="ARBA00047989"/>
    </source>
</evidence>
<comment type="catalytic activity">
    <reaction evidence="7">
        <text>adenosine + H2O + H(+) = inosine + NH4(+)</text>
        <dbReference type="Rhea" id="RHEA:24408"/>
        <dbReference type="ChEBI" id="CHEBI:15377"/>
        <dbReference type="ChEBI" id="CHEBI:15378"/>
        <dbReference type="ChEBI" id="CHEBI:16335"/>
        <dbReference type="ChEBI" id="CHEBI:17596"/>
        <dbReference type="ChEBI" id="CHEBI:28938"/>
        <dbReference type="EC" id="3.5.4.4"/>
    </reaction>
    <physiologicalReaction direction="left-to-right" evidence="7">
        <dbReference type="Rhea" id="RHEA:24409"/>
    </physiologicalReaction>
</comment>
<dbReference type="NCBIfam" id="TIGR00726">
    <property type="entry name" value="peptidoglycan editing factor PgeF"/>
    <property type="match status" value="1"/>
</dbReference>
<comment type="catalytic activity">
    <reaction evidence="9">
        <text>S-methyl-5'-thioadenosine + phosphate = 5-(methylsulfanyl)-alpha-D-ribose 1-phosphate + adenine</text>
        <dbReference type="Rhea" id="RHEA:11852"/>
        <dbReference type="ChEBI" id="CHEBI:16708"/>
        <dbReference type="ChEBI" id="CHEBI:17509"/>
        <dbReference type="ChEBI" id="CHEBI:43474"/>
        <dbReference type="ChEBI" id="CHEBI:58533"/>
        <dbReference type="EC" id="2.4.2.28"/>
    </reaction>
    <physiologicalReaction direction="left-to-right" evidence="9">
        <dbReference type="Rhea" id="RHEA:11853"/>
    </physiologicalReaction>
</comment>
<keyword evidence="4" id="KW-0479">Metal-binding</keyword>
<comment type="caution">
    <text evidence="12">The sequence shown here is derived from an EMBL/GenBank/DDBJ whole genome shotgun (WGS) entry which is preliminary data.</text>
</comment>
<dbReference type="GO" id="GO:0016787">
    <property type="term" value="F:hydrolase activity"/>
    <property type="evidence" value="ECO:0007669"/>
    <property type="project" value="UniProtKB-KW"/>
</dbReference>
<name>A0A3S0LNP1_CHLPH</name>
<feature type="compositionally biased region" description="Polar residues" evidence="11">
    <location>
        <begin position="45"/>
        <end position="56"/>
    </location>
</feature>
<proteinExistence type="inferred from homology"/>
<dbReference type="Pfam" id="PF02578">
    <property type="entry name" value="Cu-oxidase_4"/>
    <property type="match status" value="1"/>
</dbReference>
<organism evidence="12 13">
    <name type="scientific">Chlorobium phaeovibrioides</name>
    <dbReference type="NCBI Taxonomy" id="1094"/>
    <lineage>
        <taxon>Bacteria</taxon>
        <taxon>Pseudomonadati</taxon>
        <taxon>Chlorobiota</taxon>
        <taxon>Chlorobiia</taxon>
        <taxon>Chlorobiales</taxon>
        <taxon>Chlorobiaceae</taxon>
        <taxon>Chlorobium/Pelodictyon group</taxon>
        <taxon>Chlorobium</taxon>
    </lineage>
</organism>
<evidence type="ECO:0000256" key="3">
    <source>
        <dbReference type="ARBA" id="ARBA00022679"/>
    </source>
</evidence>
<comment type="catalytic activity">
    <reaction evidence="1">
        <text>inosine + phosphate = alpha-D-ribose 1-phosphate + hypoxanthine</text>
        <dbReference type="Rhea" id="RHEA:27646"/>
        <dbReference type="ChEBI" id="CHEBI:17368"/>
        <dbReference type="ChEBI" id="CHEBI:17596"/>
        <dbReference type="ChEBI" id="CHEBI:43474"/>
        <dbReference type="ChEBI" id="CHEBI:57720"/>
        <dbReference type="EC" id="2.4.2.1"/>
    </reaction>
    <physiologicalReaction direction="left-to-right" evidence="1">
        <dbReference type="Rhea" id="RHEA:27647"/>
    </physiologicalReaction>
</comment>
<evidence type="ECO:0000256" key="8">
    <source>
        <dbReference type="ARBA" id="ARBA00048968"/>
    </source>
</evidence>
<evidence type="ECO:0000256" key="1">
    <source>
        <dbReference type="ARBA" id="ARBA00000553"/>
    </source>
</evidence>